<evidence type="ECO:0000259" key="1">
    <source>
        <dbReference type="Pfam" id="PF06054"/>
    </source>
</evidence>
<dbReference type="EMBL" id="JADJNC010000027">
    <property type="protein sequence ID" value="MBK7424301.1"/>
    <property type="molecule type" value="Genomic_DNA"/>
</dbReference>
<name>A0A9D7FM11_9RHOO</name>
<reference evidence="3" key="1">
    <citation type="submission" date="2020-10" db="EMBL/GenBank/DDBJ databases">
        <title>Connecting structure to function with the recovery of over 1000 high-quality activated sludge metagenome-assembled genomes encoding full-length rRNA genes using long-read sequencing.</title>
        <authorList>
            <person name="Singleton C.M."/>
            <person name="Petriglieri F."/>
            <person name="Kristensen J.M."/>
            <person name="Kirkegaard R.H."/>
            <person name="Michaelsen T.Y."/>
            <person name="Andersen M.H."/>
            <person name="Karst S.M."/>
            <person name="Dueholm M.S."/>
            <person name="Nielsen P.H."/>
            <person name="Albertsen M."/>
        </authorList>
    </citation>
    <scope>NUCLEOTIDE SEQUENCE</scope>
    <source>
        <strain evidence="3">EsbW_18-Q3-R4-48_MAXAC.044</strain>
    </source>
</reference>
<dbReference type="AlphaFoldDB" id="A0A9D7FM11"/>
<sequence length="207" mass="23973">MQYANDDDGNRIEATPDGRGLCPSCDSRVIAKCGGIKVWHWAHMASDCDAWHEDMTQWHIDWQAKFPAECREMVIFQDGDIHRADIALPSGRIIEFQHSPISVEEISERERFYGTNMIWVFDITDVCGSGRFSVRNKETHCTFRWKWARTSLAYTRQPTFLDMGDGRLFEMRKMHRTAPHAGWGHIVSLDRFIASCPFEPQIEMCSL</sequence>
<feature type="domain" description="Competence protein CoiA-like N-terminal" evidence="2">
    <location>
        <begin position="21"/>
        <end position="49"/>
    </location>
</feature>
<evidence type="ECO:0000313" key="4">
    <source>
        <dbReference type="Proteomes" id="UP000886602"/>
    </source>
</evidence>
<evidence type="ECO:0008006" key="5">
    <source>
        <dbReference type="Google" id="ProtNLM"/>
    </source>
</evidence>
<protein>
    <recommendedName>
        <fullName evidence="5">Competence protein</fullName>
    </recommendedName>
</protein>
<accession>A0A9D7FM11</accession>
<evidence type="ECO:0000259" key="2">
    <source>
        <dbReference type="Pfam" id="PF25164"/>
    </source>
</evidence>
<comment type="caution">
    <text evidence="3">The sequence shown here is derived from an EMBL/GenBank/DDBJ whole genome shotgun (WGS) entry which is preliminary data.</text>
</comment>
<feature type="domain" description="Competence protein CoiA nuclease-like" evidence="1">
    <location>
        <begin position="82"/>
        <end position="144"/>
    </location>
</feature>
<dbReference type="InterPro" id="IPR010330">
    <property type="entry name" value="CoiA_nuc"/>
</dbReference>
<dbReference type="Pfam" id="PF25164">
    <property type="entry name" value="CoiA_N"/>
    <property type="match status" value="1"/>
</dbReference>
<organism evidence="3 4">
    <name type="scientific">Candidatus Propionivibrio dominans</name>
    <dbReference type="NCBI Taxonomy" id="2954373"/>
    <lineage>
        <taxon>Bacteria</taxon>
        <taxon>Pseudomonadati</taxon>
        <taxon>Pseudomonadota</taxon>
        <taxon>Betaproteobacteria</taxon>
        <taxon>Rhodocyclales</taxon>
        <taxon>Rhodocyclaceae</taxon>
        <taxon>Propionivibrio</taxon>
    </lineage>
</organism>
<evidence type="ECO:0000313" key="3">
    <source>
        <dbReference type="EMBL" id="MBK7424301.1"/>
    </source>
</evidence>
<gene>
    <name evidence="3" type="ORF">IPJ48_15150</name>
</gene>
<proteinExistence type="predicted"/>
<dbReference type="InterPro" id="IPR057253">
    <property type="entry name" value="CoiA-like_N"/>
</dbReference>
<dbReference type="Proteomes" id="UP000886602">
    <property type="component" value="Unassembled WGS sequence"/>
</dbReference>
<dbReference type="Pfam" id="PF06054">
    <property type="entry name" value="CoiA_nuc"/>
    <property type="match status" value="1"/>
</dbReference>